<accession>A0A7G6WYJ8</accession>
<dbReference type="Proteomes" id="UP000515563">
    <property type="component" value="Chromosome"/>
</dbReference>
<sequence length="235" mass="24738">MTKAQRRMLQLGLIPVLALILGGAAVTVSMIRGKLDYDYSTTYDKAIDGITITANMQVEVAPSRDGKVHVTLIGTYTDHQPTIDVRNLEPRAHELQVGAQCAGSGCRLALEIALPSSTRVSISTEGASVELLRLTGNLQVTADDGSVNGVRLGGVRASIKTQSGSVDLGYDRAPANIEVTTDNGSVHLLVPKSAAYAIDAAADHGSTELNVDNDLSSPNQFHLRSSNGSITVDSK</sequence>
<dbReference type="EMBL" id="CP043661">
    <property type="protein sequence ID" value="QNE19063.1"/>
    <property type="molecule type" value="Genomic_DNA"/>
</dbReference>
<gene>
    <name evidence="3" type="ORF">F1D05_15485</name>
</gene>
<organism evidence="3 4">
    <name type="scientific">Kribbella qitaiheensis</name>
    <dbReference type="NCBI Taxonomy" id="1544730"/>
    <lineage>
        <taxon>Bacteria</taxon>
        <taxon>Bacillati</taxon>
        <taxon>Actinomycetota</taxon>
        <taxon>Actinomycetes</taxon>
        <taxon>Propionibacteriales</taxon>
        <taxon>Kribbellaceae</taxon>
        <taxon>Kribbella</taxon>
    </lineage>
</organism>
<dbReference type="Pfam" id="PF13349">
    <property type="entry name" value="DUF4097"/>
    <property type="match status" value="1"/>
</dbReference>
<evidence type="ECO:0000259" key="2">
    <source>
        <dbReference type="Pfam" id="PF13349"/>
    </source>
</evidence>
<proteinExistence type="predicted"/>
<reference evidence="3 4" key="2">
    <citation type="journal article" date="2020" name="Microbiol. Resour. Announc.">
        <title>Antarctic desert soil bacteria exhibit high novel natural product potential, evaluated through long-read genome sequencing and comparative genomics.</title>
        <authorList>
            <person name="Benaud N."/>
            <person name="Edwards R.J."/>
            <person name="Amos T.G."/>
            <person name="D'Agostino P.M."/>
            <person name="Gutierrez-Chavez C."/>
            <person name="Montgomery K."/>
            <person name="Nicetic I."/>
            <person name="Ferrari B.C."/>
        </authorList>
    </citation>
    <scope>NUCLEOTIDE SEQUENCE [LARGE SCALE GENOMIC DNA]</scope>
    <source>
        <strain evidence="3 4">SPB151</strain>
    </source>
</reference>
<name>A0A7G6WYJ8_9ACTN</name>
<evidence type="ECO:0000313" key="3">
    <source>
        <dbReference type="EMBL" id="QNE19063.1"/>
    </source>
</evidence>
<dbReference type="RefSeq" id="WP_185448348.1">
    <property type="nucleotide sequence ID" value="NZ_CP043661.1"/>
</dbReference>
<dbReference type="KEGG" id="kqi:F1D05_15485"/>
<dbReference type="InterPro" id="IPR025164">
    <property type="entry name" value="Toastrack_DUF4097"/>
</dbReference>
<evidence type="ECO:0000313" key="4">
    <source>
        <dbReference type="Proteomes" id="UP000515563"/>
    </source>
</evidence>
<keyword evidence="4" id="KW-1185">Reference proteome</keyword>
<protein>
    <submittedName>
        <fullName evidence="3">DUF4097 family beta strand repeat protein</fullName>
    </submittedName>
</protein>
<feature type="region of interest" description="Disordered" evidence="1">
    <location>
        <begin position="213"/>
        <end position="235"/>
    </location>
</feature>
<evidence type="ECO:0000256" key="1">
    <source>
        <dbReference type="SAM" id="MobiDB-lite"/>
    </source>
</evidence>
<dbReference type="AlphaFoldDB" id="A0A7G6WYJ8"/>
<feature type="domain" description="DUF4097" evidence="2">
    <location>
        <begin position="137"/>
        <end position="216"/>
    </location>
</feature>
<reference evidence="4" key="1">
    <citation type="submission" date="2019-09" db="EMBL/GenBank/DDBJ databases">
        <title>Antimicrobial potential of Antarctic Bacteria.</title>
        <authorList>
            <person name="Benaud N."/>
            <person name="Edwards R.J."/>
            <person name="Ferrari B.C."/>
        </authorList>
    </citation>
    <scope>NUCLEOTIDE SEQUENCE [LARGE SCALE GENOMIC DNA]</scope>
    <source>
        <strain evidence="4">SPB151</strain>
    </source>
</reference>